<accession>A0A8H9C9P3</accession>
<proteinExistence type="predicted"/>
<dbReference type="KEGG" id="mind:mvi_57370"/>
<evidence type="ECO:0000256" key="1">
    <source>
        <dbReference type="SAM" id="MobiDB-lite"/>
    </source>
</evidence>
<protein>
    <submittedName>
        <fullName evidence="2">Uncharacterized protein</fullName>
    </submittedName>
</protein>
<evidence type="ECO:0000313" key="2">
    <source>
        <dbReference type="EMBL" id="BCM87276.1"/>
    </source>
</evidence>
<feature type="compositionally biased region" description="Basic and acidic residues" evidence="1">
    <location>
        <begin position="69"/>
        <end position="80"/>
    </location>
</feature>
<sequence>MGGMNWLEAEIRQAYIGGGGCSFRPILRTRRTGRTPPDPVSGGETDKGNSRAGGGKGRCNPSAMPQGNARHDVDRTDPFR</sequence>
<dbReference type="AlphaFoldDB" id="A0A8H9C9P3"/>
<organism evidence="2 3">
    <name type="scientific">Methylobacterium indicum</name>
    <dbReference type="NCBI Taxonomy" id="1775910"/>
    <lineage>
        <taxon>Bacteria</taxon>
        <taxon>Pseudomonadati</taxon>
        <taxon>Pseudomonadota</taxon>
        <taxon>Alphaproteobacteria</taxon>
        <taxon>Hyphomicrobiales</taxon>
        <taxon>Methylobacteriaceae</taxon>
        <taxon>Methylobacterium</taxon>
    </lineage>
</organism>
<dbReference type="Proteomes" id="UP000663508">
    <property type="component" value="Chromosome"/>
</dbReference>
<gene>
    <name evidence="2" type="ORF">mvi_57370</name>
</gene>
<name>A0A8H9C9P3_9HYPH</name>
<evidence type="ECO:0000313" key="3">
    <source>
        <dbReference type="Proteomes" id="UP000663508"/>
    </source>
</evidence>
<reference evidence="2" key="1">
    <citation type="submission" date="2020-11" db="EMBL/GenBank/DDBJ databases">
        <title>Complete genome sequence of a novel pathogenic Methylobacterium strain isolated from rice in Vietnam.</title>
        <authorList>
            <person name="Lai K."/>
            <person name="Okazaki S."/>
            <person name="Higashi K."/>
            <person name="Mori H."/>
            <person name="Toyoda A."/>
            <person name="Kurokawa K."/>
        </authorList>
    </citation>
    <scope>NUCLEOTIDE SEQUENCE</scope>
    <source>
        <strain evidence="2">VL1</strain>
    </source>
</reference>
<feature type="region of interest" description="Disordered" evidence="1">
    <location>
        <begin position="18"/>
        <end position="80"/>
    </location>
</feature>
<dbReference type="EMBL" id="AP024145">
    <property type="protein sequence ID" value="BCM87276.1"/>
    <property type="molecule type" value="Genomic_DNA"/>
</dbReference>